<dbReference type="SUPFAM" id="SSF46955">
    <property type="entry name" value="Putative DNA-binding domain"/>
    <property type="match status" value="1"/>
</dbReference>
<evidence type="ECO:0000259" key="2">
    <source>
        <dbReference type="Pfam" id="PF13411"/>
    </source>
</evidence>
<dbReference type="GO" id="GO:0006355">
    <property type="term" value="P:regulation of DNA-templated transcription"/>
    <property type="evidence" value="ECO:0007669"/>
    <property type="project" value="InterPro"/>
</dbReference>
<evidence type="ECO:0000256" key="1">
    <source>
        <dbReference type="SAM" id="Coils"/>
    </source>
</evidence>
<dbReference type="InterPro" id="IPR009061">
    <property type="entry name" value="DNA-bd_dom_put_sf"/>
</dbReference>
<dbReference type="STRING" id="1121442.SAMN02745702_00633"/>
<evidence type="ECO:0000313" key="4">
    <source>
        <dbReference type="Proteomes" id="UP000189733"/>
    </source>
</evidence>
<dbReference type="Gene3D" id="1.10.1660.10">
    <property type="match status" value="1"/>
</dbReference>
<keyword evidence="4" id="KW-1185">Reference proteome</keyword>
<evidence type="ECO:0000313" key="3">
    <source>
        <dbReference type="EMBL" id="SKA66620.1"/>
    </source>
</evidence>
<dbReference type="GO" id="GO:0003677">
    <property type="term" value="F:DNA binding"/>
    <property type="evidence" value="ECO:0007669"/>
    <property type="project" value="UniProtKB-KW"/>
</dbReference>
<organism evidence="3 4">
    <name type="scientific">Desulfobaculum bizertense DSM 18034</name>
    <dbReference type="NCBI Taxonomy" id="1121442"/>
    <lineage>
        <taxon>Bacteria</taxon>
        <taxon>Pseudomonadati</taxon>
        <taxon>Thermodesulfobacteriota</taxon>
        <taxon>Desulfovibrionia</taxon>
        <taxon>Desulfovibrionales</taxon>
        <taxon>Desulfovibrionaceae</taxon>
        <taxon>Desulfobaculum</taxon>
    </lineage>
</organism>
<dbReference type="Proteomes" id="UP000189733">
    <property type="component" value="Unassembled WGS sequence"/>
</dbReference>
<keyword evidence="3" id="KW-0238">DNA-binding</keyword>
<gene>
    <name evidence="3" type="ORF">SAMN02745702_00633</name>
</gene>
<keyword evidence="1" id="KW-0175">Coiled coil</keyword>
<feature type="domain" description="HTH merR-type" evidence="2">
    <location>
        <begin position="8"/>
        <end position="74"/>
    </location>
</feature>
<proteinExistence type="predicted"/>
<dbReference type="AlphaFoldDB" id="A0A1T4VNS6"/>
<dbReference type="Pfam" id="PF13411">
    <property type="entry name" value="MerR_1"/>
    <property type="match status" value="1"/>
</dbReference>
<protein>
    <submittedName>
        <fullName evidence="3">DNA-binding transcriptional regulator, MerR family</fullName>
    </submittedName>
</protein>
<dbReference type="InterPro" id="IPR000551">
    <property type="entry name" value="MerR-type_HTH_dom"/>
</dbReference>
<accession>A0A1T4VNS6</accession>
<feature type="coiled-coil region" evidence="1">
    <location>
        <begin position="124"/>
        <end position="151"/>
    </location>
</feature>
<dbReference type="EMBL" id="FUYA01000002">
    <property type="protein sequence ID" value="SKA66620.1"/>
    <property type="molecule type" value="Genomic_DNA"/>
</dbReference>
<reference evidence="3 4" key="1">
    <citation type="submission" date="2017-02" db="EMBL/GenBank/DDBJ databases">
        <authorList>
            <person name="Peterson S.W."/>
        </authorList>
    </citation>
    <scope>NUCLEOTIDE SEQUENCE [LARGE SCALE GENOMIC DNA]</scope>
    <source>
        <strain evidence="3 4">DSM 18034</strain>
    </source>
</reference>
<sequence>MKLHLPCMSLREVSRQLDIPASTITAYRERFSTFIPYVRRGMRRSYPPASLEIFREIRELSQQNLTHRQIERRLAIRYSKLLRRGGGADGIWCRNVPELARALTEVLSKVSELLTEQCQLDDQCGDLQQALRALRREKEQLEARMQKDVTAKAKAQASLTHRVQGLRQENHTLRALLLRTLSTAGGSQHMPPEQFLVLPLVIQSSGGEFLGVTGQKRESFTLRHLLDLIQAGSEAREAELHSTWRRFEGQWSLSVRMEQEETLVRELEFSFEEMLTPSWNLVACLRDMQLDQSPVPSEHVAEFLRKVRDQFGG</sequence>
<name>A0A1T4VNS6_9BACT</name>
<dbReference type="RefSeq" id="WP_159445887.1">
    <property type="nucleotide sequence ID" value="NZ_FUYA01000002.1"/>
</dbReference>
<dbReference type="OrthoDB" id="5447718at2"/>